<dbReference type="InterPro" id="IPR022002">
    <property type="entry name" value="ChsH2_Znr"/>
</dbReference>
<evidence type="ECO:0000259" key="2">
    <source>
        <dbReference type="Pfam" id="PF12172"/>
    </source>
</evidence>
<dbReference type="SUPFAM" id="SSF50249">
    <property type="entry name" value="Nucleic acid-binding proteins"/>
    <property type="match status" value="1"/>
</dbReference>
<evidence type="ECO:0000313" key="4">
    <source>
        <dbReference type="Proteomes" id="UP000232412"/>
    </source>
</evidence>
<dbReference type="Pfam" id="PF01796">
    <property type="entry name" value="OB_ChsH2_C"/>
    <property type="match status" value="1"/>
</dbReference>
<keyword evidence="4" id="KW-1185">Reference proteome</keyword>
<dbReference type="RefSeq" id="WP_133124035.1">
    <property type="nucleotide sequence ID" value="NZ_FRFC01000003.1"/>
</dbReference>
<sequence length="121" mass="13477">MLTKEEFAINAKSGKIMTRKCTKCGHHHLVTTYFCQNCGNKGFVNDIVEGKGSIVTYTIITVPPDGYEEYVPYAWVVMKIDNSELRISGFMAGIKSPADLPLGTRARVTGYDQRGIIIEKQ</sequence>
<feature type="domain" description="ChsH2 rubredoxin-like zinc ribbon" evidence="2">
    <location>
        <begin position="11"/>
        <end position="43"/>
    </location>
</feature>
<gene>
    <name evidence="3" type="ORF">NSIN_20201</name>
</gene>
<feature type="domain" description="ChsH2 C-terminal OB-fold" evidence="1">
    <location>
        <begin position="48"/>
        <end position="109"/>
    </location>
</feature>
<dbReference type="AlphaFoldDB" id="A0A2H1EF82"/>
<reference evidence="4" key="1">
    <citation type="submission" date="2016-12" db="EMBL/GenBank/DDBJ databases">
        <authorList>
            <person name="Herbold C."/>
        </authorList>
    </citation>
    <scope>NUCLEOTIDE SEQUENCE [LARGE SCALE GENOMIC DNA]</scope>
</reference>
<dbReference type="PANTHER" id="PTHR34075:SF5">
    <property type="entry name" value="BLR3430 PROTEIN"/>
    <property type="match status" value="1"/>
</dbReference>
<dbReference type="Gene3D" id="6.10.30.10">
    <property type="match status" value="1"/>
</dbReference>
<dbReference type="InterPro" id="IPR052513">
    <property type="entry name" value="Thioester_dehydratase-like"/>
</dbReference>
<name>A0A2H1EF82_9ARCH</name>
<protein>
    <submittedName>
        <fullName evidence="3">Nucleic-acid-binding protein</fullName>
    </submittedName>
</protein>
<evidence type="ECO:0000313" key="3">
    <source>
        <dbReference type="EMBL" id="SHO43948.1"/>
    </source>
</evidence>
<dbReference type="InterPro" id="IPR002878">
    <property type="entry name" value="ChsH2_C"/>
</dbReference>
<dbReference type="Pfam" id="PF12172">
    <property type="entry name" value="zf-ChsH2"/>
    <property type="match status" value="1"/>
</dbReference>
<evidence type="ECO:0000259" key="1">
    <source>
        <dbReference type="Pfam" id="PF01796"/>
    </source>
</evidence>
<dbReference type="EMBL" id="FRFC01000003">
    <property type="protein sequence ID" value="SHO43948.1"/>
    <property type="molecule type" value="Genomic_DNA"/>
</dbReference>
<dbReference type="OrthoDB" id="9573at2157"/>
<dbReference type="Proteomes" id="UP000232412">
    <property type="component" value="Unassembled WGS sequence"/>
</dbReference>
<accession>A0A2H1EF82</accession>
<dbReference type="PANTHER" id="PTHR34075">
    <property type="entry name" value="BLR3430 PROTEIN"/>
    <property type="match status" value="1"/>
</dbReference>
<organism evidence="3 4">
    <name type="scientific">Nitrosotalea sinensis</name>
    <dbReference type="NCBI Taxonomy" id="1499975"/>
    <lineage>
        <taxon>Archaea</taxon>
        <taxon>Nitrososphaerota</taxon>
        <taxon>Nitrososphaeria</taxon>
        <taxon>Nitrosotaleales</taxon>
        <taxon>Nitrosotaleaceae</taxon>
        <taxon>Nitrosotalea</taxon>
    </lineage>
</organism>
<dbReference type="InterPro" id="IPR012340">
    <property type="entry name" value="NA-bd_OB-fold"/>
</dbReference>
<proteinExistence type="predicted"/>